<evidence type="ECO:0000313" key="11">
    <source>
        <dbReference type="EMBL" id="GEM11572.1"/>
    </source>
</evidence>
<dbReference type="InterPro" id="IPR019410">
    <property type="entry name" value="Methyltransf_16"/>
</dbReference>
<dbReference type="InterPro" id="IPR029063">
    <property type="entry name" value="SAM-dependent_MTases_sf"/>
</dbReference>
<evidence type="ECO:0000256" key="6">
    <source>
        <dbReference type="ARBA" id="ARBA00022679"/>
    </source>
</evidence>
<keyword evidence="6" id="KW-0808">Transferase</keyword>
<dbReference type="EMBL" id="BJWK01000016">
    <property type="protein sequence ID" value="GEM11572.1"/>
    <property type="molecule type" value="Genomic_DNA"/>
</dbReference>
<dbReference type="PANTHER" id="PTHR14614">
    <property type="entry name" value="HEPATOCELLULAR CARCINOMA-ASSOCIATED ANTIGEN"/>
    <property type="match status" value="1"/>
</dbReference>
<keyword evidence="7" id="KW-0949">S-adenosyl-L-methionine</keyword>
<dbReference type="EC" id="2.1.1.85" evidence="3"/>
<comment type="caution">
    <text evidence="11">The sequence shown here is derived from an EMBL/GenBank/DDBJ whole genome shotgun (WGS) entry which is preliminary data.</text>
</comment>
<dbReference type="GO" id="GO:0005737">
    <property type="term" value="C:cytoplasm"/>
    <property type="evidence" value="ECO:0007669"/>
    <property type="project" value="UniProtKB-SubCell"/>
</dbReference>
<comment type="subcellular location">
    <subcellularLocation>
        <location evidence="2">Cytoplasm</location>
    </subcellularLocation>
    <subcellularLocation>
        <location evidence="1">Nucleus</location>
    </subcellularLocation>
</comment>
<dbReference type="SUPFAM" id="SSF53335">
    <property type="entry name" value="S-adenosyl-L-methionine-dependent methyltransferases"/>
    <property type="match status" value="1"/>
</dbReference>
<name>A0A511KMF6_RHOTO</name>
<evidence type="ECO:0000256" key="5">
    <source>
        <dbReference type="ARBA" id="ARBA00022603"/>
    </source>
</evidence>
<evidence type="ECO:0000256" key="8">
    <source>
        <dbReference type="ARBA" id="ARBA00023242"/>
    </source>
</evidence>
<dbReference type="Proteomes" id="UP000321518">
    <property type="component" value="Unassembled WGS sequence"/>
</dbReference>
<evidence type="ECO:0000313" key="12">
    <source>
        <dbReference type="Proteomes" id="UP000321518"/>
    </source>
</evidence>
<keyword evidence="4" id="KW-0963">Cytoplasm</keyword>
<dbReference type="AlphaFoldDB" id="A0A511KMF6"/>
<evidence type="ECO:0000256" key="2">
    <source>
        <dbReference type="ARBA" id="ARBA00004496"/>
    </source>
</evidence>
<dbReference type="PANTHER" id="PTHR14614:SF39">
    <property type="entry name" value="HISTIDINE PROTEIN METHYLTRANSFERASE 1 HOMOLOG"/>
    <property type="match status" value="1"/>
</dbReference>
<proteinExistence type="inferred from homology"/>
<evidence type="ECO:0000256" key="1">
    <source>
        <dbReference type="ARBA" id="ARBA00004123"/>
    </source>
</evidence>
<dbReference type="GO" id="GO:0005634">
    <property type="term" value="C:nucleus"/>
    <property type="evidence" value="ECO:0007669"/>
    <property type="project" value="UniProtKB-SubCell"/>
</dbReference>
<dbReference type="Gene3D" id="3.40.50.150">
    <property type="entry name" value="Vaccinia Virus protein VP39"/>
    <property type="match status" value="1"/>
</dbReference>
<accession>A0A511KMF6</accession>
<organism evidence="11 12">
    <name type="scientific">Rhodotorula toruloides</name>
    <name type="common">Yeast</name>
    <name type="synonym">Rhodosporidium toruloides</name>
    <dbReference type="NCBI Taxonomy" id="5286"/>
    <lineage>
        <taxon>Eukaryota</taxon>
        <taxon>Fungi</taxon>
        <taxon>Dikarya</taxon>
        <taxon>Basidiomycota</taxon>
        <taxon>Pucciniomycotina</taxon>
        <taxon>Microbotryomycetes</taxon>
        <taxon>Sporidiobolales</taxon>
        <taxon>Sporidiobolaceae</taxon>
        <taxon>Rhodotorula</taxon>
    </lineage>
</organism>
<evidence type="ECO:0000256" key="3">
    <source>
        <dbReference type="ARBA" id="ARBA00012533"/>
    </source>
</evidence>
<keyword evidence="5" id="KW-0489">Methyltransferase</keyword>
<evidence type="ECO:0000256" key="9">
    <source>
        <dbReference type="ARBA" id="ARBA00038126"/>
    </source>
</evidence>
<dbReference type="GO" id="GO:0032259">
    <property type="term" value="P:methylation"/>
    <property type="evidence" value="ECO:0007669"/>
    <property type="project" value="UniProtKB-KW"/>
</dbReference>
<dbReference type="GO" id="GO:0018064">
    <property type="term" value="F:protein-L-histidine N-tele-methyltransferase activity"/>
    <property type="evidence" value="ECO:0007669"/>
    <property type="project" value="UniProtKB-EC"/>
</dbReference>
<feature type="region of interest" description="Disordered" evidence="10">
    <location>
        <begin position="98"/>
        <end position="118"/>
    </location>
</feature>
<reference evidence="11 12" key="1">
    <citation type="submission" date="2019-07" db="EMBL/GenBank/DDBJ databases">
        <title>Rhodotorula toruloides NBRC10032 genome sequencing.</title>
        <authorList>
            <person name="Shida Y."/>
            <person name="Takaku H."/>
            <person name="Ogasawara W."/>
            <person name="Mori K."/>
        </authorList>
    </citation>
    <scope>NUCLEOTIDE SEQUENCE [LARGE SCALE GENOMIC DNA]</scope>
    <source>
        <strain evidence="11 12">NBRC10032</strain>
    </source>
</reference>
<evidence type="ECO:0000256" key="4">
    <source>
        <dbReference type="ARBA" id="ARBA00022490"/>
    </source>
</evidence>
<comment type="similarity">
    <text evidence="9">Belongs to the methyltransferase superfamily. METTL18 family.</text>
</comment>
<evidence type="ECO:0000256" key="10">
    <source>
        <dbReference type="SAM" id="MobiDB-lite"/>
    </source>
</evidence>
<keyword evidence="8" id="KW-0539">Nucleus</keyword>
<dbReference type="OrthoDB" id="1723750at2759"/>
<sequence>MSFSFSFDIDAAELDDELDLPTTLDHLTLQDNAAAPTASTSAISHREVPIEELVSTLPPLLSYTPVAIPLSAKGTQTTSHVTLFRRDLFDARFQVLNQDERDEEQDQAPSKGKEREEVFVDESSDLVKGVYEGGLKTWECSLDLVDCLDQRGYSVDQELSPPRLRGKGILEVGCGTAVPTCALFARLLNEISKSPTDPDSPRPPKTRIHVQDYNKQVLSLITLPNILLTFAQHLAAPSSAPDADEEPPAEPEAGGLEITPEFLDSFDAFLEQENIDLRFFEGDWAGMDEAVQRQDEGGYDLVLTSETVYSLSSLEPLLSLLEAATRQPTPEDESEALCLVACKRIYFGVGGGELEFRRRVEERGGQVKTVWGEGEGKGKTSGVGRTVMSVKWRQ</sequence>
<gene>
    <name evidence="11" type="ORF">Rt10032_c16g5589</name>
</gene>
<evidence type="ECO:0000256" key="7">
    <source>
        <dbReference type="ARBA" id="ARBA00022691"/>
    </source>
</evidence>
<protein>
    <recommendedName>
        <fullName evidence="3">protein-histidine N-methyltransferase</fullName>
        <ecNumber evidence="3">2.1.1.85</ecNumber>
    </recommendedName>
</protein>